<reference evidence="2" key="1">
    <citation type="journal article" date="2022" name="Int. J. Mol. Sci.">
        <title>Draft Genome of Tanacetum Coccineum: Genomic Comparison of Closely Related Tanacetum-Family Plants.</title>
        <authorList>
            <person name="Yamashiro T."/>
            <person name="Shiraishi A."/>
            <person name="Nakayama K."/>
            <person name="Satake H."/>
        </authorList>
    </citation>
    <scope>NUCLEOTIDE SEQUENCE</scope>
</reference>
<proteinExistence type="predicted"/>
<sequence>MDSEEGGKKVASRRDQEQNLMKRVLKDKRLEKLQVQVKNNQQKKKKNYQKKKLRKLLRGNVPVKEVYVEPYRVGNHTEAYQICADMLKKFDRDDLVKLWDLVKRRFSTTKPTNDKEKKLWVELKRLFEPDNDDILWKIQRYMHDL</sequence>
<keyword evidence="3" id="KW-1185">Reference proteome</keyword>
<evidence type="ECO:0000256" key="1">
    <source>
        <dbReference type="SAM" id="MobiDB-lite"/>
    </source>
</evidence>
<organism evidence="2 3">
    <name type="scientific">Tanacetum coccineum</name>
    <dbReference type="NCBI Taxonomy" id="301880"/>
    <lineage>
        <taxon>Eukaryota</taxon>
        <taxon>Viridiplantae</taxon>
        <taxon>Streptophyta</taxon>
        <taxon>Embryophyta</taxon>
        <taxon>Tracheophyta</taxon>
        <taxon>Spermatophyta</taxon>
        <taxon>Magnoliopsida</taxon>
        <taxon>eudicotyledons</taxon>
        <taxon>Gunneridae</taxon>
        <taxon>Pentapetalae</taxon>
        <taxon>asterids</taxon>
        <taxon>campanulids</taxon>
        <taxon>Asterales</taxon>
        <taxon>Asteraceae</taxon>
        <taxon>Asteroideae</taxon>
        <taxon>Anthemideae</taxon>
        <taxon>Anthemidinae</taxon>
        <taxon>Tanacetum</taxon>
    </lineage>
</organism>
<feature type="region of interest" description="Disordered" evidence="1">
    <location>
        <begin position="1"/>
        <end position="23"/>
    </location>
</feature>
<dbReference type="Proteomes" id="UP001151760">
    <property type="component" value="Unassembled WGS sequence"/>
</dbReference>
<feature type="compositionally biased region" description="Basic and acidic residues" evidence="1">
    <location>
        <begin position="1"/>
        <end position="17"/>
    </location>
</feature>
<gene>
    <name evidence="2" type="ORF">Tco_0974978</name>
</gene>
<reference evidence="2" key="2">
    <citation type="submission" date="2022-01" db="EMBL/GenBank/DDBJ databases">
        <authorList>
            <person name="Yamashiro T."/>
            <person name="Shiraishi A."/>
            <person name="Satake H."/>
            <person name="Nakayama K."/>
        </authorList>
    </citation>
    <scope>NUCLEOTIDE SEQUENCE</scope>
</reference>
<dbReference type="EMBL" id="BQNB010016185">
    <property type="protein sequence ID" value="GJT48821.1"/>
    <property type="molecule type" value="Genomic_DNA"/>
</dbReference>
<evidence type="ECO:0000313" key="3">
    <source>
        <dbReference type="Proteomes" id="UP001151760"/>
    </source>
</evidence>
<comment type="caution">
    <text evidence="2">The sequence shown here is derived from an EMBL/GenBank/DDBJ whole genome shotgun (WGS) entry which is preliminary data.</text>
</comment>
<accession>A0ABQ5EDB2</accession>
<name>A0ABQ5EDB2_9ASTR</name>
<protein>
    <submittedName>
        <fullName evidence="2">Uncharacterized protein</fullName>
    </submittedName>
</protein>
<evidence type="ECO:0000313" key="2">
    <source>
        <dbReference type="EMBL" id="GJT48821.1"/>
    </source>
</evidence>